<keyword evidence="4" id="KW-1003">Cell membrane</keyword>
<keyword evidence="7 11" id="KW-0812">Transmembrane</keyword>
<evidence type="ECO:0000313" key="12">
    <source>
        <dbReference type="EMBL" id="GAA0450492.1"/>
    </source>
</evidence>
<evidence type="ECO:0000313" key="13">
    <source>
        <dbReference type="Proteomes" id="UP001500740"/>
    </source>
</evidence>
<evidence type="ECO:0000256" key="4">
    <source>
        <dbReference type="ARBA" id="ARBA00022475"/>
    </source>
</evidence>
<evidence type="ECO:0000256" key="1">
    <source>
        <dbReference type="ARBA" id="ARBA00004241"/>
    </source>
</evidence>
<protein>
    <recommendedName>
        <fullName evidence="14">Prepilin-type N-terminal cleavage/methylation domain-containing protein</fullName>
    </recommendedName>
</protein>
<comment type="similarity">
    <text evidence="3">Belongs to the GSP I family.</text>
</comment>
<dbReference type="Pfam" id="PF07963">
    <property type="entry name" value="N_methyl"/>
    <property type="match status" value="1"/>
</dbReference>
<evidence type="ECO:0000256" key="11">
    <source>
        <dbReference type="SAM" id="Phobius"/>
    </source>
</evidence>
<dbReference type="PANTHER" id="PTHR38779">
    <property type="entry name" value="TYPE II SECRETION SYSTEM PROTEIN I-RELATED"/>
    <property type="match status" value="1"/>
</dbReference>
<evidence type="ECO:0000256" key="7">
    <source>
        <dbReference type="ARBA" id="ARBA00022692"/>
    </source>
</evidence>
<keyword evidence="10" id="KW-0178">Competence</keyword>
<keyword evidence="9 11" id="KW-0472">Membrane</keyword>
<gene>
    <name evidence="12" type="ORF">GCM10008935_01160</name>
</gene>
<keyword evidence="13" id="KW-1185">Reference proteome</keyword>
<evidence type="ECO:0000256" key="10">
    <source>
        <dbReference type="ARBA" id="ARBA00023287"/>
    </source>
</evidence>
<comment type="subcellular location">
    <subcellularLocation>
        <location evidence="2">Cell inner membrane</location>
        <topology evidence="2">Single-pass membrane protein</topology>
    </subcellularLocation>
    <subcellularLocation>
        <location evidence="1">Cell surface</location>
    </subcellularLocation>
</comment>
<evidence type="ECO:0008006" key="14">
    <source>
        <dbReference type="Google" id="ProtNLM"/>
    </source>
</evidence>
<organism evidence="12 13">
    <name type="scientific">Alkalibacillus silvisoli</name>
    <dbReference type="NCBI Taxonomy" id="392823"/>
    <lineage>
        <taxon>Bacteria</taxon>
        <taxon>Bacillati</taxon>
        <taxon>Bacillota</taxon>
        <taxon>Bacilli</taxon>
        <taxon>Bacillales</taxon>
        <taxon>Bacillaceae</taxon>
        <taxon>Alkalibacillus</taxon>
    </lineage>
</organism>
<evidence type="ECO:0000256" key="6">
    <source>
        <dbReference type="ARBA" id="ARBA00022519"/>
    </source>
</evidence>
<accession>A0ABN0ZKP6</accession>
<evidence type="ECO:0000256" key="3">
    <source>
        <dbReference type="ARBA" id="ARBA00008358"/>
    </source>
</evidence>
<reference evidence="12 13" key="1">
    <citation type="journal article" date="2019" name="Int. J. Syst. Evol. Microbiol.">
        <title>The Global Catalogue of Microorganisms (GCM) 10K type strain sequencing project: providing services to taxonomists for standard genome sequencing and annotation.</title>
        <authorList>
            <consortium name="The Broad Institute Genomics Platform"/>
            <consortium name="The Broad Institute Genome Sequencing Center for Infectious Disease"/>
            <person name="Wu L."/>
            <person name="Ma J."/>
        </authorList>
    </citation>
    <scope>NUCLEOTIDE SEQUENCE [LARGE SCALE GENOMIC DNA]</scope>
    <source>
        <strain evidence="12 13">JCM 14193</strain>
    </source>
</reference>
<dbReference type="PANTHER" id="PTHR38779:SF2">
    <property type="entry name" value="TYPE II SECRETION SYSTEM PROTEIN I-RELATED"/>
    <property type="match status" value="1"/>
</dbReference>
<feature type="transmembrane region" description="Helical" evidence="11">
    <location>
        <begin position="12"/>
        <end position="37"/>
    </location>
</feature>
<dbReference type="RefSeq" id="WP_343781041.1">
    <property type="nucleotide sequence ID" value="NZ_BAAACZ010000002.1"/>
</dbReference>
<dbReference type="NCBIfam" id="TIGR02532">
    <property type="entry name" value="IV_pilin_GFxxxE"/>
    <property type="match status" value="1"/>
</dbReference>
<name>A0ABN0ZKP6_9BACI</name>
<evidence type="ECO:0000256" key="9">
    <source>
        <dbReference type="ARBA" id="ARBA00023136"/>
    </source>
</evidence>
<evidence type="ECO:0000256" key="5">
    <source>
        <dbReference type="ARBA" id="ARBA00022481"/>
    </source>
</evidence>
<keyword evidence="5" id="KW-0488">Methylation</keyword>
<comment type="caution">
    <text evidence="12">The sequence shown here is derived from an EMBL/GenBank/DDBJ whole genome shotgun (WGS) entry which is preliminary data.</text>
</comment>
<sequence>MKSHIKLMRSNQGFTLIEILGAITILSIVLISFIGFFSQSIILSSKVEDELTAINIAESVLSEIKDDPSEVESYNGRRIVENERNYYPFIEIYSGEELSKTENDLNLDQVIVQVYAETPNPSENNTPSAELFGYIEQED</sequence>
<dbReference type="PROSITE" id="PS00409">
    <property type="entry name" value="PROKAR_NTER_METHYL"/>
    <property type="match status" value="1"/>
</dbReference>
<dbReference type="Proteomes" id="UP001500740">
    <property type="component" value="Unassembled WGS sequence"/>
</dbReference>
<evidence type="ECO:0000256" key="2">
    <source>
        <dbReference type="ARBA" id="ARBA00004377"/>
    </source>
</evidence>
<evidence type="ECO:0000256" key="8">
    <source>
        <dbReference type="ARBA" id="ARBA00022989"/>
    </source>
</evidence>
<dbReference type="EMBL" id="BAAACZ010000002">
    <property type="protein sequence ID" value="GAA0450492.1"/>
    <property type="molecule type" value="Genomic_DNA"/>
</dbReference>
<keyword evidence="8 11" id="KW-1133">Transmembrane helix</keyword>
<proteinExistence type="inferred from homology"/>
<dbReference type="InterPro" id="IPR010052">
    <property type="entry name" value="T2SS_protein-GspI"/>
</dbReference>
<dbReference type="InterPro" id="IPR012902">
    <property type="entry name" value="N_methyl_site"/>
</dbReference>
<keyword evidence="6" id="KW-0997">Cell inner membrane</keyword>